<gene>
    <name evidence="1" type="ORF">WJX73_010190</name>
</gene>
<name>A0AAW1PI00_9CHLO</name>
<keyword evidence="2" id="KW-1185">Reference proteome</keyword>
<proteinExistence type="predicted"/>
<evidence type="ECO:0000313" key="2">
    <source>
        <dbReference type="Proteomes" id="UP001465755"/>
    </source>
</evidence>
<sequence>MKAPSGQNHSPPGSNYNITIDLPSPGQYSCVSLQGVAHDASEAFTYLQYDPKAGLGNGSQLTLFNTSTCSQPLETWSFFNTESPYTMLPGISASGSINSDNGFEGFLSFQFRRPIPEGPILDGYYSMFTGGVYSDSENSFNYQGCNELLGASASNDSLSFVESDDHTGLQQFLFQLVEAPDRYTISIPRGRGNRWGMLAAPACDSSEAVTLVPFANATRESTWVLSSVQQEPSPNPFGFLANITSLARLQGACPSDNATSLGVQTLPITTVTNSTCMVQNAPYLIPGAEVSFEAGVMMGGWGLLPVSPVYCQAPFGECYPGSYITGTTAQPRENINTIG</sequence>
<organism evidence="1 2">
    <name type="scientific">Symbiochloris irregularis</name>
    <dbReference type="NCBI Taxonomy" id="706552"/>
    <lineage>
        <taxon>Eukaryota</taxon>
        <taxon>Viridiplantae</taxon>
        <taxon>Chlorophyta</taxon>
        <taxon>core chlorophytes</taxon>
        <taxon>Trebouxiophyceae</taxon>
        <taxon>Trebouxiales</taxon>
        <taxon>Trebouxiaceae</taxon>
        <taxon>Symbiochloris</taxon>
    </lineage>
</organism>
<accession>A0AAW1PI00</accession>
<dbReference type="EMBL" id="JALJOQ010000020">
    <property type="protein sequence ID" value="KAK9809460.1"/>
    <property type="molecule type" value="Genomic_DNA"/>
</dbReference>
<comment type="caution">
    <text evidence="1">The sequence shown here is derived from an EMBL/GenBank/DDBJ whole genome shotgun (WGS) entry which is preliminary data.</text>
</comment>
<protein>
    <submittedName>
        <fullName evidence="1">Uncharacterized protein</fullName>
    </submittedName>
</protein>
<dbReference type="Proteomes" id="UP001465755">
    <property type="component" value="Unassembled WGS sequence"/>
</dbReference>
<dbReference type="AlphaFoldDB" id="A0AAW1PI00"/>
<evidence type="ECO:0000313" key="1">
    <source>
        <dbReference type="EMBL" id="KAK9809460.1"/>
    </source>
</evidence>
<reference evidence="1 2" key="1">
    <citation type="journal article" date="2024" name="Nat. Commun.">
        <title>Phylogenomics reveals the evolutionary origins of lichenization in chlorophyte algae.</title>
        <authorList>
            <person name="Puginier C."/>
            <person name="Libourel C."/>
            <person name="Otte J."/>
            <person name="Skaloud P."/>
            <person name="Haon M."/>
            <person name="Grisel S."/>
            <person name="Petersen M."/>
            <person name="Berrin J.G."/>
            <person name="Delaux P.M."/>
            <person name="Dal Grande F."/>
            <person name="Keller J."/>
        </authorList>
    </citation>
    <scope>NUCLEOTIDE SEQUENCE [LARGE SCALE GENOMIC DNA]</scope>
    <source>
        <strain evidence="1 2">SAG 2036</strain>
    </source>
</reference>